<gene>
    <name evidence="10" type="ORF">FC51_GL001109</name>
</gene>
<dbReference type="AlphaFoldDB" id="A0A0R1YXM9"/>
<dbReference type="EMBL" id="AZGK01000002">
    <property type="protein sequence ID" value="KRM47406.1"/>
    <property type="molecule type" value="Genomic_DNA"/>
</dbReference>
<comment type="caution">
    <text evidence="10">The sequence shown here is derived from an EMBL/GenBank/DDBJ whole genome shotgun (WGS) entry which is preliminary data.</text>
</comment>
<dbReference type="NCBIfam" id="TIGR00710">
    <property type="entry name" value="efflux_Bcr_CflA"/>
    <property type="match status" value="1"/>
</dbReference>
<feature type="transmembrane region" description="Helical" evidence="8">
    <location>
        <begin position="166"/>
        <end position="187"/>
    </location>
</feature>
<keyword evidence="6 8" id="KW-1133">Transmembrane helix</keyword>
<comment type="similarity">
    <text evidence="2 8">Belongs to the major facilitator superfamily. Bcr/CmlA family.</text>
</comment>
<feature type="domain" description="Major facilitator superfamily (MFS) profile" evidence="9">
    <location>
        <begin position="13"/>
        <end position="398"/>
    </location>
</feature>
<reference evidence="10 11" key="1">
    <citation type="journal article" date="2015" name="Genome Announc.">
        <title>Expanding the biotechnology potential of lactobacilli through comparative genomics of 213 strains and associated genera.</title>
        <authorList>
            <person name="Sun Z."/>
            <person name="Harris H.M."/>
            <person name="McCann A."/>
            <person name="Guo C."/>
            <person name="Argimon S."/>
            <person name="Zhang W."/>
            <person name="Yang X."/>
            <person name="Jeffery I.B."/>
            <person name="Cooney J.C."/>
            <person name="Kagawa T.F."/>
            <person name="Liu W."/>
            <person name="Song Y."/>
            <person name="Salvetti E."/>
            <person name="Wrobel A."/>
            <person name="Rasinkangas P."/>
            <person name="Parkhill J."/>
            <person name="Rea M.C."/>
            <person name="O'Sullivan O."/>
            <person name="Ritari J."/>
            <person name="Douillard F.P."/>
            <person name="Paul Ross R."/>
            <person name="Yang R."/>
            <person name="Briner A.E."/>
            <person name="Felis G.E."/>
            <person name="de Vos W.M."/>
            <person name="Barrangou R."/>
            <person name="Klaenhammer T.R."/>
            <person name="Caufield P.W."/>
            <person name="Cui Y."/>
            <person name="Zhang H."/>
            <person name="O'Toole P.W."/>
        </authorList>
    </citation>
    <scope>NUCLEOTIDE SEQUENCE [LARGE SCALE GENOMIC DNA]</scope>
    <source>
        <strain evidence="10 11">DSM 5707</strain>
    </source>
</reference>
<proteinExistence type="inferred from homology"/>
<evidence type="ECO:0000256" key="4">
    <source>
        <dbReference type="ARBA" id="ARBA00022475"/>
    </source>
</evidence>
<evidence type="ECO:0000256" key="6">
    <source>
        <dbReference type="ARBA" id="ARBA00022989"/>
    </source>
</evidence>
<dbReference type="RefSeq" id="WP_057909444.1">
    <property type="nucleotide sequence ID" value="NZ_AZGK01000002.1"/>
</dbReference>
<evidence type="ECO:0000256" key="7">
    <source>
        <dbReference type="ARBA" id="ARBA00023136"/>
    </source>
</evidence>
<dbReference type="SUPFAM" id="SSF103473">
    <property type="entry name" value="MFS general substrate transporter"/>
    <property type="match status" value="1"/>
</dbReference>
<dbReference type="GO" id="GO:0005886">
    <property type="term" value="C:plasma membrane"/>
    <property type="evidence" value="ECO:0007669"/>
    <property type="project" value="UniProtKB-SubCell"/>
</dbReference>
<dbReference type="PROSITE" id="PS50850">
    <property type="entry name" value="MFS"/>
    <property type="match status" value="1"/>
</dbReference>
<feature type="transmembrane region" description="Helical" evidence="8">
    <location>
        <begin position="371"/>
        <end position="389"/>
    </location>
</feature>
<keyword evidence="5 8" id="KW-0812">Transmembrane</keyword>
<evidence type="ECO:0000256" key="8">
    <source>
        <dbReference type="RuleBase" id="RU365088"/>
    </source>
</evidence>
<dbReference type="GO" id="GO:1990961">
    <property type="term" value="P:xenobiotic detoxification by transmembrane export across the plasma membrane"/>
    <property type="evidence" value="ECO:0007669"/>
    <property type="project" value="InterPro"/>
</dbReference>
<dbReference type="PANTHER" id="PTHR23502:SF132">
    <property type="entry name" value="POLYAMINE TRANSPORTER 2-RELATED"/>
    <property type="match status" value="1"/>
</dbReference>
<dbReference type="PANTHER" id="PTHR23502">
    <property type="entry name" value="MAJOR FACILITATOR SUPERFAMILY"/>
    <property type="match status" value="1"/>
</dbReference>
<feature type="transmembrane region" description="Helical" evidence="8">
    <location>
        <begin position="12"/>
        <end position="28"/>
    </location>
</feature>
<dbReference type="InterPro" id="IPR005829">
    <property type="entry name" value="Sugar_transporter_CS"/>
</dbReference>
<dbReference type="InterPro" id="IPR036259">
    <property type="entry name" value="MFS_trans_sf"/>
</dbReference>
<dbReference type="Gene3D" id="1.20.1720.10">
    <property type="entry name" value="Multidrug resistance protein D"/>
    <property type="match status" value="1"/>
</dbReference>
<organism evidence="10 11">
    <name type="scientific">Lentilactobacillus parabuchneri DSM 5707 = NBRC 107865</name>
    <dbReference type="NCBI Taxonomy" id="1423784"/>
    <lineage>
        <taxon>Bacteria</taxon>
        <taxon>Bacillati</taxon>
        <taxon>Bacillota</taxon>
        <taxon>Bacilli</taxon>
        <taxon>Lactobacillales</taxon>
        <taxon>Lactobacillaceae</taxon>
        <taxon>Lentilactobacillus</taxon>
    </lineage>
</organism>
<protein>
    <recommendedName>
        <fullName evidence="8">Bcr/CflA family efflux transporter</fullName>
    </recommendedName>
</protein>
<evidence type="ECO:0000256" key="1">
    <source>
        <dbReference type="ARBA" id="ARBA00004651"/>
    </source>
</evidence>
<evidence type="ECO:0000313" key="11">
    <source>
        <dbReference type="Proteomes" id="UP000051957"/>
    </source>
</evidence>
<evidence type="ECO:0000256" key="2">
    <source>
        <dbReference type="ARBA" id="ARBA00006236"/>
    </source>
</evidence>
<feature type="transmembrane region" description="Helical" evidence="8">
    <location>
        <begin position="217"/>
        <end position="235"/>
    </location>
</feature>
<feature type="transmembrane region" description="Helical" evidence="8">
    <location>
        <begin position="137"/>
        <end position="160"/>
    </location>
</feature>
<keyword evidence="4 8" id="KW-1003">Cell membrane</keyword>
<dbReference type="Pfam" id="PF07690">
    <property type="entry name" value="MFS_1"/>
    <property type="match status" value="1"/>
</dbReference>
<dbReference type="GO" id="GO:0042910">
    <property type="term" value="F:xenobiotic transmembrane transporter activity"/>
    <property type="evidence" value="ECO:0007669"/>
    <property type="project" value="InterPro"/>
</dbReference>
<evidence type="ECO:0000259" key="9">
    <source>
        <dbReference type="PROSITE" id="PS50850"/>
    </source>
</evidence>
<keyword evidence="3 8" id="KW-0813">Transport</keyword>
<feature type="transmembrane region" description="Helical" evidence="8">
    <location>
        <begin position="79"/>
        <end position="98"/>
    </location>
</feature>
<dbReference type="PATRIC" id="fig|1423784.4.peg.1119"/>
<feature type="transmembrane region" description="Helical" evidence="8">
    <location>
        <begin position="286"/>
        <end position="305"/>
    </location>
</feature>
<dbReference type="Proteomes" id="UP000051957">
    <property type="component" value="Unassembled WGS sequence"/>
</dbReference>
<dbReference type="CDD" id="cd17320">
    <property type="entry name" value="MFS_MdfA_MDR_like"/>
    <property type="match status" value="1"/>
</dbReference>
<feature type="transmembrane region" description="Helical" evidence="8">
    <location>
        <begin position="311"/>
        <end position="334"/>
    </location>
</feature>
<comment type="caution">
    <text evidence="8">Lacks conserved residue(s) required for the propagation of feature annotation.</text>
</comment>
<dbReference type="InterPro" id="IPR004812">
    <property type="entry name" value="Efflux_drug-R_Bcr/CmlA"/>
</dbReference>
<dbReference type="InterPro" id="IPR011701">
    <property type="entry name" value="MFS"/>
</dbReference>
<evidence type="ECO:0000313" key="10">
    <source>
        <dbReference type="EMBL" id="KRM47406.1"/>
    </source>
</evidence>
<feature type="transmembrane region" description="Helical" evidence="8">
    <location>
        <begin position="255"/>
        <end position="274"/>
    </location>
</feature>
<evidence type="ECO:0000256" key="5">
    <source>
        <dbReference type="ARBA" id="ARBA00022692"/>
    </source>
</evidence>
<sequence>MTSKPKLKNQLWLVFILGTISATGPLSIDLYLPALPEMTRDLHAQPSLIQLSLSACLIGLALGQLISGPLSDKYGRKKPLMVGFFIFGLVSLMIAYSHSAYLLILLRFIQGLAGASGQVLSRAIASDLFSGPLLTKFYSLLSAVNGIFPVISPVIGGFMIRYVEWQGIFILLAAIGFILVIALWLGVKETLPVEKRIQGGAGKSIGRMFQLLKNSKFVRLIIATGLVSGGLFSYISASSFVFQNFFHMSVQGFSLLYALNGIGIAVGSAIPGALAGRFSEAGQTKVILTSTFLTSILLTLSALFLNNLPLVIILVFLTVTQFGMLFTLTTSIIMNLTLHNNGGLSAMLGLSQNAIGGLMSPLVGLMGTNTYLPMAVAIMTCMGLSLLLFSTIHNKRSQFNGS</sequence>
<name>A0A0R1YXM9_9LACO</name>
<dbReference type="InterPro" id="IPR020846">
    <property type="entry name" value="MFS_dom"/>
</dbReference>
<feature type="transmembrane region" description="Helical" evidence="8">
    <location>
        <begin position="48"/>
        <end position="67"/>
    </location>
</feature>
<accession>A0A0R1YXM9</accession>
<evidence type="ECO:0000256" key="3">
    <source>
        <dbReference type="ARBA" id="ARBA00022448"/>
    </source>
</evidence>
<dbReference type="PROSITE" id="PS00216">
    <property type="entry name" value="SUGAR_TRANSPORT_1"/>
    <property type="match status" value="1"/>
</dbReference>
<keyword evidence="7 8" id="KW-0472">Membrane</keyword>
<dbReference type="GeneID" id="69802816"/>
<comment type="subcellular location">
    <subcellularLocation>
        <location evidence="1 8">Cell membrane</location>
        <topology evidence="1 8">Multi-pass membrane protein</topology>
    </subcellularLocation>
</comment>